<evidence type="ECO:0000256" key="1">
    <source>
        <dbReference type="ARBA" id="ARBA00004127"/>
    </source>
</evidence>
<evidence type="ECO:0000256" key="4">
    <source>
        <dbReference type="ARBA" id="ARBA00022692"/>
    </source>
</evidence>
<comment type="subcellular location">
    <subcellularLocation>
        <location evidence="1">Endomembrane system</location>
        <topology evidence="1">Multi-pass membrane protein</topology>
    </subcellularLocation>
</comment>
<keyword evidence="3 7" id="KW-0813">Transport</keyword>
<protein>
    <submittedName>
        <fullName evidence="10">MFS transporter</fullName>
    </submittedName>
</protein>
<keyword evidence="5 8" id="KW-1133">Transmembrane helix</keyword>
<evidence type="ECO:0000256" key="6">
    <source>
        <dbReference type="ARBA" id="ARBA00023136"/>
    </source>
</evidence>
<evidence type="ECO:0000313" key="10">
    <source>
        <dbReference type="EMBL" id="RPD99723.1"/>
    </source>
</evidence>
<feature type="transmembrane region" description="Helical" evidence="8">
    <location>
        <begin position="257"/>
        <end position="281"/>
    </location>
</feature>
<dbReference type="RefSeq" id="WP_123801320.1">
    <property type="nucleotide sequence ID" value="NZ_RMVG01000009.1"/>
</dbReference>
<dbReference type="GO" id="GO:0005886">
    <property type="term" value="C:plasma membrane"/>
    <property type="evidence" value="ECO:0007669"/>
    <property type="project" value="UniProtKB-SubCell"/>
</dbReference>
<dbReference type="InterPro" id="IPR003663">
    <property type="entry name" value="Sugar/inositol_transpt"/>
</dbReference>
<feature type="domain" description="Major facilitator superfamily (MFS) profile" evidence="9">
    <location>
        <begin position="16"/>
        <end position="449"/>
    </location>
</feature>
<comment type="caution">
    <text evidence="10">The sequence shown here is derived from an EMBL/GenBank/DDBJ whole genome shotgun (WGS) entry which is preliminary data.</text>
</comment>
<dbReference type="OrthoDB" id="5368493at2"/>
<keyword evidence="6 8" id="KW-0472">Membrane</keyword>
<dbReference type="SUPFAM" id="SSF103473">
    <property type="entry name" value="MFS general substrate transporter"/>
    <property type="match status" value="1"/>
</dbReference>
<reference evidence="10 11" key="1">
    <citation type="submission" date="2018-11" db="EMBL/GenBank/DDBJ databases">
        <title>Whole genome sequencing of Pantoea sp. RIT388.</title>
        <authorList>
            <person name="Gan H.M."/>
            <person name="Hudson A.O."/>
        </authorList>
    </citation>
    <scope>NUCLEOTIDE SEQUENCE [LARGE SCALE GENOMIC DNA]</scope>
    <source>
        <strain evidence="10 11">RIT388</strain>
    </source>
</reference>
<dbReference type="Gene3D" id="1.20.1250.20">
    <property type="entry name" value="MFS general substrate transporter like domains"/>
    <property type="match status" value="2"/>
</dbReference>
<feature type="transmembrane region" description="Helical" evidence="8">
    <location>
        <begin position="141"/>
        <end position="163"/>
    </location>
</feature>
<evidence type="ECO:0000256" key="2">
    <source>
        <dbReference type="ARBA" id="ARBA00010992"/>
    </source>
</evidence>
<comment type="similarity">
    <text evidence="2 7">Belongs to the major facilitator superfamily. Sugar transporter (TC 2.A.1.1) family.</text>
</comment>
<dbReference type="PROSITE" id="PS50850">
    <property type="entry name" value="MFS"/>
    <property type="match status" value="1"/>
</dbReference>
<feature type="transmembrane region" description="Helical" evidence="8">
    <location>
        <begin position="296"/>
        <end position="317"/>
    </location>
</feature>
<dbReference type="GO" id="GO:0022857">
    <property type="term" value="F:transmembrane transporter activity"/>
    <property type="evidence" value="ECO:0007669"/>
    <property type="project" value="InterPro"/>
</dbReference>
<dbReference type="PANTHER" id="PTHR48020:SF12">
    <property type="entry name" value="PROTON MYO-INOSITOL COTRANSPORTER"/>
    <property type="match status" value="1"/>
</dbReference>
<dbReference type="PRINTS" id="PR00171">
    <property type="entry name" value="SUGRTRNSPORT"/>
</dbReference>
<proteinExistence type="inferred from homology"/>
<keyword evidence="4 8" id="KW-0812">Transmembrane</keyword>
<dbReference type="AlphaFoldDB" id="A0A3N4PJE5"/>
<evidence type="ECO:0000256" key="7">
    <source>
        <dbReference type="RuleBase" id="RU003346"/>
    </source>
</evidence>
<dbReference type="PROSITE" id="PS00217">
    <property type="entry name" value="SUGAR_TRANSPORT_2"/>
    <property type="match status" value="1"/>
</dbReference>
<feature type="transmembrane region" description="Helical" evidence="8">
    <location>
        <begin position="355"/>
        <end position="377"/>
    </location>
</feature>
<dbReference type="InterPro" id="IPR050814">
    <property type="entry name" value="Myo-inositol_Transporter"/>
</dbReference>
<evidence type="ECO:0000256" key="5">
    <source>
        <dbReference type="ARBA" id="ARBA00022989"/>
    </source>
</evidence>
<dbReference type="InterPro" id="IPR005828">
    <property type="entry name" value="MFS_sugar_transport-like"/>
</dbReference>
<dbReference type="NCBIfam" id="TIGR00879">
    <property type="entry name" value="SP"/>
    <property type="match status" value="1"/>
</dbReference>
<sequence>MSVSHPRHNIAYVMSICCVAALGGLLLGYDSSVISGAIEPLSLHFQLTPAETGWAVSNVIIGCVIDCLLAGQFADRYGRKKTLLITALLFVASVAGTALAPNFELFVAFRMLGGLGIGMASVVSPVYIAEVAPKDYRGRAMTMHMICCVGGQVLVLLTNYLIAREATPEWLNESGWRWMLGSAFVPCLLFFLFISFIPESPRWNVMAGHEERALKTLTRISSAAHAENVLQEIKTSLQSAPHSSQEKQRLRFDKRMLIFLVIGVGLALFNQLTGINVIQYFGPSLLRNVTGGIEEAMFMTIWLAVMQFIGVMAGMALIDRVGRTRLLSVGSWGAAICLIYTFIAFYSGVKGVASVIGLFGFMLIFGATWAQVVWTVIGEIFPTRLRAAGMGFSIGAMWIANFLVSQSFPMMNSNPWLTAHFGGGFPLLIFAVCCLISWWFVRRYLPETKGVALEKMEQLVLDRFALANRTATPRNVQPDEKTS</sequence>
<dbReference type="EMBL" id="RMVG01000009">
    <property type="protein sequence ID" value="RPD99723.1"/>
    <property type="molecule type" value="Genomic_DNA"/>
</dbReference>
<evidence type="ECO:0000313" key="11">
    <source>
        <dbReference type="Proteomes" id="UP000281332"/>
    </source>
</evidence>
<dbReference type="InterPro" id="IPR036259">
    <property type="entry name" value="MFS_trans_sf"/>
</dbReference>
<feature type="transmembrane region" description="Helical" evidence="8">
    <location>
        <begin position="420"/>
        <end position="441"/>
    </location>
</feature>
<feature type="transmembrane region" description="Helical" evidence="8">
    <location>
        <begin position="175"/>
        <end position="197"/>
    </location>
</feature>
<feature type="transmembrane region" description="Helical" evidence="8">
    <location>
        <begin position="83"/>
        <end position="101"/>
    </location>
</feature>
<feature type="transmembrane region" description="Helical" evidence="8">
    <location>
        <begin position="329"/>
        <end position="349"/>
    </location>
</feature>
<evidence type="ECO:0000256" key="8">
    <source>
        <dbReference type="SAM" id="Phobius"/>
    </source>
</evidence>
<dbReference type="Pfam" id="PF00083">
    <property type="entry name" value="Sugar_tr"/>
    <property type="match status" value="1"/>
</dbReference>
<dbReference type="InterPro" id="IPR005829">
    <property type="entry name" value="Sugar_transporter_CS"/>
</dbReference>
<evidence type="ECO:0000256" key="3">
    <source>
        <dbReference type="ARBA" id="ARBA00022448"/>
    </source>
</evidence>
<organism evidence="10 11">
    <name type="scientific">Candidatus Pantoea deserta</name>
    <dbReference type="NCBI Taxonomy" id="1869313"/>
    <lineage>
        <taxon>Bacteria</taxon>
        <taxon>Pseudomonadati</taxon>
        <taxon>Pseudomonadota</taxon>
        <taxon>Gammaproteobacteria</taxon>
        <taxon>Enterobacterales</taxon>
        <taxon>Erwiniaceae</taxon>
        <taxon>Pantoea</taxon>
    </lineage>
</organism>
<feature type="transmembrane region" description="Helical" evidence="8">
    <location>
        <begin position="107"/>
        <end position="129"/>
    </location>
</feature>
<feature type="transmembrane region" description="Helical" evidence="8">
    <location>
        <begin position="389"/>
        <end position="408"/>
    </location>
</feature>
<keyword evidence="11" id="KW-1185">Reference proteome</keyword>
<accession>A0A3N4PJE5</accession>
<dbReference type="PANTHER" id="PTHR48020">
    <property type="entry name" value="PROTON MYO-INOSITOL COTRANSPORTER"/>
    <property type="match status" value="1"/>
</dbReference>
<gene>
    <name evidence="10" type="ORF">BBB56_12805</name>
</gene>
<name>A0A3N4PJE5_9GAMM</name>
<dbReference type="PROSITE" id="PS00216">
    <property type="entry name" value="SUGAR_TRANSPORT_1"/>
    <property type="match status" value="1"/>
</dbReference>
<dbReference type="Proteomes" id="UP000281332">
    <property type="component" value="Unassembled WGS sequence"/>
</dbReference>
<dbReference type="InterPro" id="IPR020846">
    <property type="entry name" value="MFS_dom"/>
</dbReference>
<evidence type="ECO:0000259" key="9">
    <source>
        <dbReference type="PROSITE" id="PS50850"/>
    </source>
</evidence>